<keyword evidence="2" id="KW-1185">Reference proteome</keyword>
<dbReference type="KEGG" id="tot:TOT_030000683"/>
<dbReference type="EMBL" id="AP011948">
    <property type="protein sequence ID" value="BAM41422.1"/>
    <property type="molecule type" value="Genomic_DNA"/>
</dbReference>
<evidence type="ECO:0000313" key="2">
    <source>
        <dbReference type="Proteomes" id="UP000003786"/>
    </source>
</evidence>
<evidence type="ECO:0000313" key="1">
    <source>
        <dbReference type="EMBL" id="BAM41422.1"/>
    </source>
</evidence>
<accession>J4CDM9</accession>
<protein>
    <submittedName>
        <fullName evidence="1">Uncharacterized protein</fullName>
    </submittedName>
</protein>
<dbReference type="VEuPathDB" id="PiroplasmaDB:TOT_030000683"/>
<organism evidence="1 2">
    <name type="scientific">Theileria orientalis strain Shintoku</name>
    <dbReference type="NCBI Taxonomy" id="869250"/>
    <lineage>
        <taxon>Eukaryota</taxon>
        <taxon>Sar</taxon>
        <taxon>Alveolata</taxon>
        <taxon>Apicomplexa</taxon>
        <taxon>Aconoidasida</taxon>
        <taxon>Piroplasmida</taxon>
        <taxon>Theileriidae</taxon>
        <taxon>Theileria</taxon>
    </lineage>
</organism>
<proteinExistence type="predicted"/>
<dbReference type="AlphaFoldDB" id="J4CDM9"/>
<dbReference type="RefSeq" id="XP_009691723.1">
    <property type="nucleotide sequence ID" value="XM_009693428.1"/>
</dbReference>
<sequence length="19" mass="2333">MIIRQHPCVNFALYVHDEF</sequence>
<gene>
    <name evidence="1" type="ORF">TOT_030000683</name>
</gene>
<reference evidence="1 2" key="1">
    <citation type="journal article" date="2012" name="MBio">
        <title>Comparative genome analysis of three eukaryotic parasites with differing abilities to transform leukocytes reveals key mediators of Theileria-induced leukocyte transformation.</title>
        <authorList>
            <person name="Hayashida K."/>
            <person name="Hara Y."/>
            <person name="Abe T."/>
            <person name="Yamasaki C."/>
            <person name="Toyoda A."/>
            <person name="Kosuge T."/>
            <person name="Suzuki Y."/>
            <person name="Sato Y."/>
            <person name="Kawashima S."/>
            <person name="Katayama T."/>
            <person name="Wakaguri H."/>
            <person name="Inoue N."/>
            <person name="Homma K."/>
            <person name="Tada-Umezaki M."/>
            <person name="Yagi Y."/>
            <person name="Fujii Y."/>
            <person name="Habara T."/>
            <person name="Kanehisa M."/>
            <person name="Watanabe H."/>
            <person name="Ito K."/>
            <person name="Gojobori T."/>
            <person name="Sugawara H."/>
            <person name="Imanishi T."/>
            <person name="Weir W."/>
            <person name="Gardner M."/>
            <person name="Pain A."/>
            <person name="Shiels B."/>
            <person name="Hattori M."/>
            <person name="Nene V."/>
            <person name="Sugimoto C."/>
        </authorList>
    </citation>
    <scope>NUCLEOTIDE SEQUENCE [LARGE SCALE GENOMIC DNA]</scope>
    <source>
        <strain evidence="1 2">Shintoku</strain>
    </source>
</reference>
<name>J4CDM9_THEOR</name>
<dbReference type="Proteomes" id="UP000003786">
    <property type="component" value="Chromosome 3"/>
</dbReference>
<dbReference type="GeneID" id="20715842"/>